<dbReference type="OrthoDB" id="2508351at2759"/>
<sequence length="297" mass="32788">MPAWTVQNPSALISNVPVLDGNSVTFPEWRTRLEDLLVIQGVHDGGAGVRLSTPVHDIVTRKLSRPETDYKDAKPITQGSQRVYFAKESSTNWDSLSEVAWATMKMTLLVDLGIQYKDLKPASLLFKTICDAYEKNTRVSRMMLEDSFWCAWHNSIQPIAKWIAKIRKVASDLKSVKLTPVDPQIFDCLLCGLDNTCNPIQDHLVYSPNKTPLDNTIGALEAHEVSMQVMFNHSGNNYSAAAVAKPKKQLGCWNCGQTAKSAVVRAGATSAAPLGNGGPNNDEENEIFDKEIEVVWG</sequence>
<comment type="caution">
    <text evidence="1">The sequence shown here is derived from an EMBL/GenBank/DDBJ whole genome shotgun (WGS) entry which is preliminary data.</text>
</comment>
<evidence type="ECO:0000313" key="1">
    <source>
        <dbReference type="EMBL" id="KAA1085386.1"/>
    </source>
</evidence>
<name>A0A5B0N9K8_PUCGR</name>
<accession>A0A5B0N9K8</accession>
<dbReference type="Proteomes" id="UP000324748">
    <property type="component" value="Unassembled WGS sequence"/>
</dbReference>
<organism evidence="1 2">
    <name type="scientific">Puccinia graminis f. sp. tritici</name>
    <dbReference type="NCBI Taxonomy" id="56615"/>
    <lineage>
        <taxon>Eukaryota</taxon>
        <taxon>Fungi</taxon>
        <taxon>Dikarya</taxon>
        <taxon>Basidiomycota</taxon>
        <taxon>Pucciniomycotina</taxon>
        <taxon>Pucciniomycetes</taxon>
        <taxon>Pucciniales</taxon>
        <taxon>Pucciniaceae</taxon>
        <taxon>Puccinia</taxon>
    </lineage>
</organism>
<protein>
    <submittedName>
        <fullName evidence="1">Uncharacterized protein</fullName>
    </submittedName>
</protein>
<gene>
    <name evidence="1" type="ORF">PGT21_005350</name>
</gene>
<dbReference type="AlphaFoldDB" id="A0A5B0N9K8"/>
<proteinExistence type="predicted"/>
<evidence type="ECO:0000313" key="2">
    <source>
        <dbReference type="Proteomes" id="UP000324748"/>
    </source>
</evidence>
<keyword evidence="2" id="KW-1185">Reference proteome</keyword>
<dbReference type="EMBL" id="VSWC01000106">
    <property type="protein sequence ID" value="KAA1085386.1"/>
    <property type="molecule type" value="Genomic_DNA"/>
</dbReference>
<reference evidence="1 2" key="1">
    <citation type="submission" date="2019-05" db="EMBL/GenBank/DDBJ databases">
        <title>Emergence of the Ug99 lineage of the wheat stem rust pathogen through somatic hybridization.</title>
        <authorList>
            <person name="Li F."/>
            <person name="Upadhyaya N.M."/>
            <person name="Sperschneider J."/>
            <person name="Matny O."/>
            <person name="Nguyen-Phuc H."/>
            <person name="Mago R."/>
            <person name="Raley C."/>
            <person name="Miller M.E."/>
            <person name="Silverstein K.A.T."/>
            <person name="Henningsen E."/>
            <person name="Hirsch C.D."/>
            <person name="Visser B."/>
            <person name="Pretorius Z.A."/>
            <person name="Steffenson B.J."/>
            <person name="Schwessinger B."/>
            <person name="Dodds P.N."/>
            <person name="Figueroa M."/>
        </authorList>
    </citation>
    <scope>NUCLEOTIDE SEQUENCE [LARGE SCALE GENOMIC DNA]</scope>
    <source>
        <strain evidence="1">21-0</strain>
    </source>
</reference>